<proteinExistence type="predicted"/>
<dbReference type="PROSITE" id="PS51257">
    <property type="entry name" value="PROKAR_LIPOPROTEIN"/>
    <property type="match status" value="1"/>
</dbReference>
<sequence>MTPFPLRSVLLGLSCGLTLMACNDDRIHNICANHPELCQDLVDDGWCRYERTDIIRSRFYLQEEGTDRRKYELMRNLERYLKCAERSTNIEYKTAREQKSPRVEGMLAAGDQLTELDAATRNSQDPYLLLWHWTNNINEQAREQFMALEGQPVLKEPELQLALGGMYAKSAPQKAITLMHHALSLYGEGDKVNSRILTSLSTLYMGQKEYGLAYLWGKVSESFQDTPDVSAKRLGLYHALSKADQEAWDSQAATIVEQLKSGTYRP</sequence>
<organism evidence="1">
    <name type="scientific">bacterium 19CA06SA08-2</name>
    <dbReference type="NCBI Taxonomy" id="2920658"/>
    <lineage>
        <taxon>Bacteria</taxon>
    </lineage>
</organism>
<dbReference type="InterPro" id="IPR021372">
    <property type="entry name" value="DUF2989"/>
</dbReference>
<dbReference type="EMBL" id="CP095353">
    <property type="protein sequence ID" value="XAG68480.1"/>
    <property type="molecule type" value="Genomic_DNA"/>
</dbReference>
<accession>A0AAU6U3N2</accession>
<gene>
    <name evidence="1" type="ORF">MRM75_17905</name>
</gene>
<evidence type="ECO:0000313" key="1">
    <source>
        <dbReference type="EMBL" id="XAG68480.1"/>
    </source>
</evidence>
<protein>
    <submittedName>
        <fullName evidence="1">DUF2989 domain-containing protein</fullName>
    </submittedName>
</protein>
<dbReference type="AlphaFoldDB" id="A0AAU6U3N2"/>
<name>A0AAU6U3N2_UNCXX</name>
<dbReference type="Pfam" id="PF11207">
    <property type="entry name" value="DUF2989"/>
    <property type="match status" value="1"/>
</dbReference>
<reference evidence="1" key="1">
    <citation type="submission" date="2022-03" db="EMBL/GenBank/DDBJ databases">
        <title>Sea Food Isolates.</title>
        <authorList>
            <person name="Li c."/>
        </authorList>
    </citation>
    <scope>NUCLEOTIDE SEQUENCE</scope>
    <source>
        <strain evidence="1">19CA06SA08-2</strain>
    </source>
</reference>